<keyword evidence="11" id="KW-0961">Cell wall biogenesis/degradation</keyword>
<dbReference type="PRINTS" id="PR00725">
    <property type="entry name" value="DADACBPTASE1"/>
</dbReference>
<evidence type="ECO:0000256" key="7">
    <source>
        <dbReference type="ARBA" id="ARBA00022729"/>
    </source>
</evidence>
<dbReference type="InterPro" id="IPR001967">
    <property type="entry name" value="Peptidase_S11_N"/>
</dbReference>
<evidence type="ECO:0000256" key="6">
    <source>
        <dbReference type="ARBA" id="ARBA00022670"/>
    </source>
</evidence>
<dbReference type="GO" id="GO:0009252">
    <property type="term" value="P:peptidoglycan biosynthetic process"/>
    <property type="evidence" value="ECO:0007669"/>
    <property type="project" value="UniProtKB-UniPathway"/>
</dbReference>
<evidence type="ECO:0000259" key="16">
    <source>
        <dbReference type="Pfam" id="PF00768"/>
    </source>
</evidence>
<keyword evidence="5" id="KW-0121">Carboxypeptidase</keyword>
<evidence type="ECO:0000259" key="17">
    <source>
        <dbReference type="Pfam" id="PF07943"/>
    </source>
</evidence>
<dbReference type="SUPFAM" id="SSF69189">
    <property type="entry name" value="Penicillin-binding protein associated domain"/>
    <property type="match status" value="1"/>
</dbReference>
<dbReference type="InterPro" id="IPR018044">
    <property type="entry name" value="Peptidase_S11"/>
</dbReference>
<dbReference type="Pfam" id="PF07943">
    <property type="entry name" value="PBP5_C"/>
    <property type="match status" value="1"/>
</dbReference>
<evidence type="ECO:0000256" key="1">
    <source>
        <dbReference type="ARBA" id="ARBA00003217"/>
    </source>
</evidence>
<dbReference type="PANTHER" id="PTHR21581">
    <property type="entry name" value="D-ALANYL-D-ALANINE CARBOXYPEPTIDASE"/>
    <property type="match status" value="1"/>
</dbReference>
<comment type="catalytic activity">
    <reaction evidence="12">
        <text>Preferential cleavage: (Ac)2-L-Lys-D-Ala-|-D-Ala. Also transpeptidation of peptidyl-alanyl moieties that are N-acyl substituents of D-alanine.</text>
        <dbReference type="EC" id="3.4.16.4"/>
    </reaction>
</comment>
<dbReference type="InterPro" id="IPR012338">
    <property type="entry name" value="Beta-lactam/transpept-like"/>
</dbReference>
<reference evidence="18 19" key="2">
    <citation type="submission" date="2009-02" db="EMBL/GenBank/DDBJ databases">
        <title>Draft genome sequence of Blautia hydrogenotrophica DSM 10507 (Ruminococcus hydrogenotrophicus DSM 10507).</title>
        <authorList>
            <person name="Sudarsanam P."/>
            <person name="Ley R."/>
            <person name="Guruge J."/>
            <person name="Turnbaugh P.J."/>
            <person name="Mahowald M."/>
            <person name="Liep D."/>
            <person name="Gordon J."/>
        </authorList>
    </citation>
    <scope>NUCLEOTIDE SEQUENCE [LARGE SCALE GENOMIC DNA]</scope>
    <source>
        <strain evidence="19">DSM 10507 / JCM 14656 / S5a33</strain>
    </source>
</reference>
<keyword evidence="8" id="KW-0378">Hydrolase</keyword>
<evidence type="ECO:0000256" key="15">
    <source>
        <dbReference type="RuleBase" id="RU004016"/>
    </source>
</evidence>
<proteinExistence type="inferred from homology"/>
<protein>
    <recommendedName>
        <fullName evidence="4">serine-type D-Ala-D-Ala carboxypeptidase</fullName>
        <ecNumber evidence="4">3.4.16.4</ecNumber>
    </recommendedName>
</protein>
<dbReference type="Pfam" id="PF00768">
    <property type="entry name" value="Peptidase_S11"/>
    <property type="match status" value="1"/>
</dbReference>
<dbReference type="UniPathway" id="UPA00219"/>
<feature type="active site" description="Acyl-ester intermediate" evidence="13">
    <location>
        <position position="22"/>
    </location>
</feature>
<dbReference type="eggNOG" id="COG1686">
    <property type="taxonomic scope" value="Bacteria"/>
</dbReference>
<dbReference type="InterPro" id="IPR015956">
    <property type="entry name" value="Peniciliin-bd_prot_C_sf"/>
</dbReference>
<dbReference type="Gene3D" id="2.60.410.10">
    <property type="entry name" value="D-Ala-D-Ala carboxypeptidase, C-terminal domain"/>
    <property type="match status" value="1"/>
</dbReference>
<dbReference type="InterPro" id="IPR037167">
    <property type="entry name" value="Peptidase_S11_C_sf"/>
</dbReference>
<dbReference type="GO" id="GO:0071555">
    <property type="term" value="P:cell wall organization"/>
    <property type="evidence" value="ECO:0007669"/>
    <property type="project" value="UniProtKB-KW"/>
</dbReference>
<evidence type="ECO:0000256" key="4">
    <source>
        <dbReference type="ARBA" id="ARBA00012448"/>
    </source>
</evidence>
<accession>C0CI93</accession>
<keyword evidence="19" id="KW-1185">Reference proteome</keyword>
<dbReference type="SUPFAM" id="SSF56601">
    <property type="entry name" value="beta-lactamase/transpeptidase-like"/>
    <property type="match status" value="1"/>
</dbReference>
<feature type="domain" description="Peptidase S11 D-alanyl-D-alanine carboxypeptidase A N-terminal" evidence="16">
    <location>
        <begin position="1"/>
        <end position="213"/>
    </location>
</feature>
<feature type="active site" evidence="13">
    <location>
        <position position="77"/>
    </location>
</feature>
<dbReference type="PANTHER" id="PTHR21581:SF33">
    <property type="entry name" value="D-ALANYL-D-ALANINE CARBOXYPEPTIDASE DACB"/>
    <property type="match status" value="1"/>
</dbReference>
<keyword evidence="6" id="KW-0645">Protease</keyword>
<evidence type="ECO:0000256" key="3">
    <source>
        <dbReference type="ARBA" id="ARBA00007164"/>
    </source>
</evidence>
<dbReference type="EMBL" id="ACBZ01000019">
    <property type="protein sequence ID" value="EEG50514.1"/>
    <property type="molecule type" value="Genomic_DNA"/>
</dbReference>
<keyword evidence="9" id="KW-0133">Cell shape</keyword>
<evidence type="ECO:0000313" key="19">
    <source>
        <dbReference type="Proteomes" id="UP000003100"/>
    </source>
</evidence>
<dbReference type="AlphaFoldDB" id="C0CI93"/>
<organism evidence="18 19">
    <name type="scientific">Blautia hydrogenotrophica (strain DSM 10507 / JCM 14656 / S5a33)</name>
    <name type="common">Ruminococcus hydrogenotrophicus</name>
    <dbReference type="NCBI Taxonomy" id="476272"/>
    <lineage>
        <taxon>Bacteria</taxon>
        <taxon>Bacillati</taxon>
        <taxon>Bacillota</taxon>
        <taxon>Clostridia</taxon>
        <taxon>Lachnospirales</taxon>
        <taxon>Lachnospiraceae</taxon>
        <taxon>Blautia</taxon>
    </lineage>
</organism>
<evidence type="ECO:0000256" key="10">
    <source>
        <dbReference type="ARBA" id="ARBA00022984"/>
    </source>
</evidence>
<evidence type="ECO:0000256" key="5">
    <source>
        <dbReference type="ARBA" id="ARBA00022645"/>
    </source>
</evidence>
<evidence type="ECO:0000256" key="8">
    <source>
        <dbReference type="ARBA" id="ARBA00022801"/>
    </source>
</evidence>
<dbReference type="GO" id="GO:0008360">
    <property type="term" value="P:regulation of cell shape"/>
    <property type="evidence" value="ECO:0007669"/>
    <property type="project" value="UniProtKB-KW"/>
</dbReference>
<evidence type="ECO:0000313" key="18">
    <source>
        <dbReference type="EMBL" id="EEG50514.1"/>
    </source>
</evidence>
<feature type="binding site" evidence="14">
    <location>
        <position position="188"/>
    </location>
    <ligand>
        <name>substrate</name>
    </ligand>
</feature>
<feature type="domain" description="Peptidase S11 D-Ala-D-Ala carboxypeptidase A C-terminal" evidence="17">
    <location>
        <begin position="288"/>
        <end position="340"/>
    </location>
</feature>
<evidence type="ECO:0000256" key="12">
    <source>
        <dbReference type="ARBA" id="ARBA00034000"/>
    </source>
</evidence>
<dbReference type="HOGENOM" id="CLU_027070_7_0_9"/>
<dbReference type="Gene3D" id="3.40.710.10">
    <property type="entry name" value="DD-peptidase/beta-lactamase superfamily"/>
    <property type="match status" value="1"/>
</dbReference>
<dbReference type="MEROPS" id="S11.004"/>
<dbReference type="InterPro" id="IPR012907">
    <property type="entry name" value="Peptidase_S11_C"/>
</dbReference>
<name>C0CI93_BLAHS</name>
<keyword evidence="7" id="KW-0732">Signal</keyword>
<evidence type="ECO:0000256" key="11">
    <source>
        <dbReference type="ARBA" id="ARBA00023316"/>
    </source>
</evidence>
<dbReference type="EC" id="3.4.16.4" evidence="4"/>
<keyword evidence="10" id="KW-0573">Peptidoglycan synthesis</keyword>
<evidence type="ECO:0000256" key="14">
    <source>
        <dbReference type="PIRSR" id="PIRSR618044-2"/>
    </source>
</evidence>
<reference evidence="18 19" key="1">
    <citation type="submission" date="2009-01" db="EMBL/GenBank/DDBJ databases">
        <authorList>
            <person name="Fulton L."/>
            <person name="Clifton S."/>
            <person name="Fulton B."/>
            <person name="Xu J."/>
            <person name="Minx P."/>
            <person name="Pepin K.H."/>
            <person name="Johnson M."/>
            <person name="Bhonagiri V."/>
            <person name="Nash W.E."/>
            <person name="Mardis E.R."/>
            <person name="Wilson R.K."/>
        </authorList>
    </citation>
    <scope>NUCLEOTIDE SEQUENCE [LARGE SCALE GENOMIC DNA]</scope>
    <source>
        <strain evidence="19">DSM 10507 / JCM 14656 / S5a33</strain>
    </source>
</reference>
<evidence type="ECO:0000256" key="2">
    <source>
        <dbReference type="ARBA" id="ARBA00004752"/>
    </source>
</evidence>
<dbReference type="PATRIC" id="fig|476272.21.peg.3563"/>
<dbReference type="Proteomes" id="UP000003100">
    <property type="component" value="Unassembled WGS sequence"/>
</dbReference>
<dbReference type="GO" id="GO:0006508">
    <property type="term" value="P:proteolysis"/>
    <property type="evidence" value="ECO:0007669"/>
    <property type="project" value="UniProtKB-KW"/>
</dbReference>
<feature type="active site" description="Proton acceptor" evidence="13">
    <location>
        <position position="25"/>
    </location>
</feature>
<evidence type="ECO:0000256" key="9">
    <source>
        <dbReference type="ARBA" id="ARBA00022960"/>
    </source>
</evidence>
<sequence>MDGSNGRVLYEKDGKTVRANASTTKVLTCILALELGDGDDVVTVSAKAAAQPDVQLNIVEGETYYLEDLLYSLMLKSHNDSAVAIAEHLGGSVEGFAKMMNDKAKEIGCTDTHFVTPNGLDASDTGGKHGTTATDLALIMRYAISNPAFLTIAQTREYSFSDISGKRQFVVTNANAFLDMMDGVIAGKTGFTADAGYCYVCAWQRDGRTFIVALLACGWPGNKSYKWQDARTLLDYGMENYQLAAYWKEPSLHVITVKDGIPKSGQLYDTARVNVICECPQKDKDQRILLKKGEKIKMHCETPSMLRAPVKKGQQVGTVSFYLDGEKLQEYPVKLAASVQRINFAWCMDQVFHRFFH</sequence>
<comment type="function">
    <text evidence="1">Removes C-terminal D-alanyl residues from sugar-peptide cell wall precursors.</text>
</comment>
<gene>
    <name evidence="18" type="ORF">RUMHYD_00557</name>
</gene>
<dbReference type="GO" id="GO:0009002">
    <property type="term" value="F:serine-type D-Ala-D-Ala carboxypeptidase activity"/>
    <property type="evidence" value="ECO:0007669"/>
    <property type="project" value="UniProtKB-EC"/>
</dbReference>
<comment type="pathway">
    <text evidence="2">Cell wall biogenesis; peptidoglycan biosynthesis.</text>
</comment>
<comment type="similarity">
    <text evidence="3 15">Belongs to the peptidase S11 family.</text>
</comment>
<evidence type="ECO:0000256" key="13">
    <source>
        <dbReference type="PIRSR" id="PIRSR618044-1"/>
    </source>
</evidence>